<proteinExistence type="inferred from homology"/>
<dbReference type="GO" id="GO:0005179">
    <property type="term" value="F:hormone activity"/>
    <property type="evidence" value="ECO:0007669"/>
    <property type="project" value="TreeGrafter"/>
</dbReference>
<keyword evidence="4 6" id="KW-0732">Signal</keyword>
<dbReference type="EnsemblMetazoa" id="CapteT181784">
    <property type="protein sequence ID" value="CapteP181784"/>
    <property type="gene ID" value="CapteG181784"/>
</dbReference>
<accession>R7T6Q6</accession>
<evidence type="ECO:0000256" key="2">
    <source>
        <dbReference type="ARBA" id="ARBA00005669"/>
    </source>
</evidence>
<dbReference type="GO" id="GO:0005615">
    <property type="term" value="C:extracellular space"/>
    <property type="evidence" value="ECO:0007669"/>
    <property type="project" value="TreeGrafter"/>
</dbReference>
<evidence type="ECO:0000313" key="7">
    <source>
        <dbReference type="EMBL" id="ELT89210.1"/>
    </source>
</evidence>
<evidence type="ECO:0000256" key="3">
    <source>
        <dbReference type="ARBA" id="ARBA00022525"/>
    </source>
</evidence>
<evidence type="ECO:0000313" key="9">
    <source>
        <dbReference type="Proteomes" id="UP000014760"/>
    </source>
</evidence>
<dbReference type="InterPro" id="IPR051998">
    <property type="entry name" value="Meteorin-like"/>
</dbReference>
<evidence type="ECO:0000256" key="1">
    <source>
        <dbReference type="ARBA" id="ARBA00004613"/>
    </source>
</evidence>
<reference evidence="7 9" key="2">
    <citation type="journal article" date="2013" name="Nature">
        <title>Insights into bilaterian evolution from three spiralian genomes.</title>
        <authorList>
            <person name="Simakov O."/>
            <person name="Marletaz F."/>
            <person name="Cho S.J."/>
            <person name="Edsinger-Gonzales E."/>
            <person name="Havlak P."/>
            <person name="Hellsten U."/>
            <person name="Kuo D.H."/>
            <person name="Larsson T."/>
            <person name="Lv J."/>
            <person name="Arendt D."/>
            <person name="Savage R."/>
            <person name="Osoegawa K."/>
            <person name="de Jong P."/>
            <person name="Grimwood J."/>
            <person name="Chapman J.A."/>
            <person name="Shapiro H."/>
            <person name="Aerts A."/>
            <person name="Otillar R.P."/>
            <person name="Terry A.Y."/>
            <person name="Boore J.L."/>
            <person name="Grigoriev I.V."/>
            <person name="Lindberg D.R."/>
            <person name="Seaver E.C."/>
            <person name="Weisblat D.A."/>
            <person name="Putnam N.H."/>
            <person name="Rokhsar D.S."/>
        </authorList>
    </citation>
    <scope>NUCLEOTIDE SEQUENCE</scope>
    <source>
        <strain evidence="7 9">I ESC-2004</strain>
    </source>
</reference>
<dbReference type="PANTHER" id="PTHR28593">
    <property type="entry name" value="METEORIN-LIKE PROTEIN"/>
    <property type="match status" value="1"/>
</dbReference>
<comment type="similarity">
    <text evidence="2">Belongs to the meteorin family.</text>
</comment>
<dbReference type="AlphaFoldDB" id="R7T6Q6"/>
<reference evidence="9" key="1">
    <citation type="submission" date="2012-12" db="EMBL/GenBank/DDBJ databases">
        <authorList>
            <person name="Hellsten U."/>
            <person name="Grimwood J."/>
            <person name="Chapman J.A."/>
            <person name="Shapiro H."/>
            <person name="Aerts A."/>
            <person name="Otillar R.P."/>
            <person name="Terry A.Y."/>
            <person name="Boore J.L."/>
            <person name="Simakov O."/>
            <person name="Marletaz F."/>
            <person name="Cho S.-J."/>
            <person name="Edsinger-Gonzales E."/>
            <person name="Havlak P."/>
            <person name="Kuo D.-H."/>
            <person name="Larsson T."/>
            <person name="Lv J."/>
            <person name="Arendt D."/>
            <person name="Savage R."/>
            <person name="Osoegawa K."/>
            <person name="de Jong P."/>
            <person name="Lindberg D.R."/>
            <person name="Seaver E.C."/>
            <person name="Weisblat D.A."/>
            <person name="Putnam N.H."/>
            <person name="Grigoriev I.V."/>
            <person name="Rokhsar D.S."/>
        </authorList>
    </citation>
    <scope>NUCLEOTIDE SEQUENCE</scope>
    <source>
        <strain evidence="9">I ESC-2004</strain>
    </source>
</reference>
<evidence type="ECO:0000256" key="4">
    <source>
        <dbReference type="ARBA" id="ARBA00022729"/>
    </source>
</evidence>
<name>R7T6Q6_CAPTE</name>
<dbReference type="PANTHER" id="PTHR28593:SF3">
    <property type="entry name" value="METEORIN-LIKE PROTEIN"/>
    <property type="match status" value="1"/>
</dbReference>
<dbReference type="Proteomes" id="UP000014760">
    <property type="component" value="Unassembled WGS sequence"/>
</dbReference>
<keyword evidence="9" id="KW-1185">Reference proteome</keyword>
<feature type="signal peptide" evidence="6">
    <location>
        <begin position="1"/>
        <end position="23"/>
    </location>
</feature>
<dbReference type="HOGENOM" id="CLU_069970_0_0_1"/>
<evidence type="ECO:0000256" key="6">
    <source>
        <dbReference type="SAM" id="SignalP"/>
    </source>
</evidence>
<gene>
    <name evidence="7" type="ORF">CAPTEDRAFT_181784</name>
</gene>
<keyword evidence="5" id="KW-1015">Disulfide bond</keyword>
<dbReference type="EMBL" id="AMQN01014971">
    <property type="status" value="NOT_ANNOTATED_CDS"/>
    <property type="molecule type" value="Genomic_DNA"/>
</dbReference>
<dbReference type="EMBL" id="KB311474">
    <property type="protein sequence ID" value="ELT89210.1"/>
    <property type="molecule type" value="Genomic_DNA"/>
</dbReference>
<organism evidence="7">
    <name type="scientific">Capitella teleta</name>
    <name type="common">Polychaete worm</name>
    <dbReference type="NCBI Taxonomy" id="283909"/>
    <lineage>
        <taxon>Eukaryota</taxon>
        <taxon>Metazoa</taxon>
        <taxon>Spiralia</taxon>
        <taxon>Lophotrochozoa</taxon>
        <taxon>Annelida</taxon>
        <taxon>Polychaeta</taxon>
        <taxon>Sedentaria</taxon>
        <taxon>Scolecida</taxon>
        <taxon>Capitellidae</taxon>
        <taxon>Capitella</taxon>
    </lineage>
</organism>
<evidence type="ECO:0000256" key="5">
    <source>
        <dbReference type="ARBA" id="ARBA00023157"/>
    </source>
</evidence>
<reference evidence="8" key="3">
    <citation type="submission" date="2015-06" db="UniProtKB">
        <authorList>
            <consortium name="EnsemblMetazoa"/>
        </authorList>
    </citation>
    <scope>IDENTIFICATION</scope>
</reference>
<evidence type="ECO:0008006" key="10">
    <source>
        <dbReference type="Google" id="ProtNLM"/>
    </source>
</evidence>
<protein>
    <recommendedName>
        <fullName evidence="10">Meteorin-like protein</fullName>
    </recommendedName>
</protein>
<keyword evidence="3" id="KW-0964">Secreted</keyword>
<comment type="subcellular location">
    <subcellularLocation>
        <location evidence="1">Secreted</location>
    </subcellularLocation>
</comment>
<dbReference type="OrthoDB" id="6092325at2759"/>
<sequence length="301" mass="33514">MDLTHTAIVLTVLVLSYLPDGASYVIPLTDVSIDTCDWTLWDDTVAPKGVHNVFAKCTEGRIDWHHPFGAIRILLQLPSGVRSYPFFEACFRAKSHYTAAKISLETDGDEPVLSPIVILDEENPSMSKEICFTSTIQTPVVLFVEAEIDMQSSMSGKIEIDYDIQRLKSLPNGDFADSMEDCRPCTDAELLQAACSSDFVVQGSIDTVLHKQEFGESLVQLHVDRIQRQRHVVFSNSLSLTPGGEVVVPHKCGIQEGDGEFLFMGRVRLRRALLRCAPRLQEFQSLWSKAVEVGVNPCILE</sequence>
<feature type="chain" id="PRO_5008786701" description="Meteorin-like protein" evidence="6">
    <location>
        <begin position="24"/>
        <end position="301"/>
    </location>
</feature>
<evidence type="ECO:0000313" key="8">
    <source>
        <dbReference type="EnsemblMetazoa" id="CapteP181784"/>
    </source>
</evidence>
<dbReference type="OMA" id="TMGFRYE"/>
<dbReference type="STRING" id="283909.R7T6Q6"/>